<feature type="region of interest" description="Disordered" evidence="1">
    <location>
        <begin position="197"/>
        <end position="273"/>
    </location>
</feature>
<feature type="region of interest" description="Disordered" evidence="1">
    <location>
        <begin position="305"/>
        <end position="362"/>
    </location>
</feature>
<feature type="region of interest" description="Disordered" evidence="1">
    <location>
        <begin position="62"/>
        <end position="109"/>
    </location>
</feature>
<proteinExistence type="predicted"/>
<feature type="compositionally biased region" description="Low complexity" evidence="1">
    <location>
        <begin position="352"/>
        <end position="362"/>
    </location>
</feature>
<feature type="compositionally biased region" description="Gly residues" evidence="1">
    <location>
        <begin position="255"/>
        <end position="264"/>
    </location>
</feature>
<reference evidence="2 3" key="1">
    <citation type="submission" date="2017-08" db="EMBL/GenBank/DDBJ databases">
        <title>Acidophilic green algal genome provides insights into adaptation to an acidic environment.</title>
        <authorList>
            <person name="Hirooka S."/>
            <person name="Hirose Y."/>
            <person name="Kanesaki Y."/>
            <person name="Higuchi S."/>
            <person name="Fujiwara T."/>
            <person name="Onuma R."/>
            <person name="Era A."/>
            <person name="Ohbayashi R."/>
            <person name="Uzuka A."/>
            <person name="Nozaki H."/>
            <person name="Yoshikawa H."/>
            <person name="Miyagishima S.Y."/>
        </authorList>
    </citation>
    <scope>NUCLEOTIDE SEQUENCE [LARGE SCALE GENOMIC DNA]</scope>
    <source>
        <strain evidence="2 3">NIES-2499</strain>
    </source>
</reference>
<dbReference type="EMBL" id="BEGY01000037">
    <property type="protein sequence ID" value="GAX78907.1"/>
    <property type="molecule type" value="Genomic_DNA"/>
</dbReference>
<protein>
    <submittedName>
        <fullName evidence="2">Uncharacterized protein</fullName>
    </submittedName>
</protein>
<dbReference type="OrthoDB" id="552267at2759"/>
<dbReference type="AlphaFoldDB" id="A0A250X758"/>
<evidence type="ECO:0000256" key="1">
    <source>
        <dbReference type="SAM" id="MobiDB-lite"/>
    </source>
</evidence>
<feature type="non-terminal residue" evidence="2">
    <location>
        <position position="1"/>
    </location>
</feature>
<keyword evidence="3" id="KW-1185">Reference proteome</keyword>
<gene>
    <name evidence="2" type="ORF">CEUSTIGMA_g6346.t1</name>
</gene>
<evidence type="ECO:0000313" key="3">
    <source>
        <dbReference type="Proteomes" id="UP000232323"/>
    </source>
</evidence>
<feature type="compositionally biased region" description="Gly residues" evidence="1">
    <location>
        <begin position="448"/>
        <end position="460"/>
    </location>
</feature>
<comment type="caution">
    <text evidence="2">The sequence shown here is derived from an EMBL/GenBank/DDBJ whole genome shotgun (WGS) entry which is preliminary data.</text>
</comment>
<accession>A0A250X758</accession>
<organism evidence="2 3">
    <name type="scientific">Chlamydomonas eustigma</name>
    <dbReference type="NCBI Taxonomy" id="1157962"/>
    <lineage>
        <taxon>Eukaryota</taxon>
        <taxon>Viridiplantae</taxon>
        <taxon>Chlorophyta</taxon>
        <taxon>core chlorophytes</taxon>
        <taxon>Chlorophyceae</taxon>
        <taxon>CS clade</taxon>
        <taxon>Chlamydomonadales</taxon>
        <taxon>Chlamydomonadaceae</taxon>
        <taxon>Chlamydomonas</taxon>
    </lineage>
</organism>
<feature type="compositionally biased region" description="Low complexity" evidence="1">
    <location>
        <begin position="438"/>
        <end position="447"/>
    </location>
</feature>
<dbReference type="Proteomes" id="UP000232323">
    <property type="component" value="Unassembled WGS sequence"/>
</dbReference>
<name>A0A250X758_9CHLO</name>
<feature type="region of interest" description="Disordered" evidence="1">
    <location>
        <begin position="438"/>
        <end position="460"/>
    </location>
</feature>
<feature type="compositionally biased region" description="Polar residues" evidence="1">
    <location>
        <begin position="100"/>
        <end position="109"/>
    </location>
</feature>
<evidence type="ECO:0000313" key="2">
    <source>
        <dbReference type="EMBL" id="GAX78907.1"/>
    </source>
</evidence>
<sequence length="485" mass="50241">LGASAAPKQVLINLRPPALMVPDQPQAQSLPMVPLELGTRLVGGSSVTNPAPSTVQAWVEAHPGPASPSTTVASQGGHGTGRQWDSSSQVPGSVAEEPSQMMSPTEGSTFVNKQQRYRAKLEALMVEWGFKDLATAELYYRRQRRQNLNKEKREAEARLRDPGLRFRKLQEVIEHRPQLRPEDVQRHAVKGPAVELHTGALQGPPSRGTGEKQQHGAGAAGIGNSGTEEVRRSQQLLQHPNGTKHRVIAPSSQSPGGGGGGHKPGAGKLQQVGRQVASADAALPVATSPLFLSGGQMQVNQAASVLGSGPAGPARSHSIGHANWNAAHSPRDTVAGTAAPAARQPSLPPLPSQQRYSASVDNDSDAASIYSAAVSEGQMRRRPLLTWQASIGKGVASGRMMGKVVQVPVGASSGTSIGRLVLPAMPGAPSVNRWVLSSDGDSAASSGGKEGSVRGVGGGGLGSVGAAVTRKAQLMPMSLKPRGGD</sequence>